<evidence type="ECO:0000313" key="2">
    <source>
        <dbReference type="EMBL" id="TWT78564.1"/>
    </source>
</evidence>
<feature type="transmembrane region" description="Helical" evidence="1">
    <location>
        <begin position="356"/>
        <end position="373"/>
    </location>
</feature>
<dbReference type="NCBIfam" id="TIGR02532">
    <property type="entry name" value="IV_pilin_GFxxxE"/>
    <property type="match status" value="1"/>
</dbReference>
<dbReference type="AlphaFoldDB" id="A0A5C5YUA6"/>
<evidence type="ECO:0000256" key="1">
    <source>
        <dbReference type="SAM" id="Phobius"/>
    </source>
</evidence>
<evidence type="ECO:0000313" key="3">
    <source>
        <dbReference type="Proteomes" id="UP000318478"/>
    </source>
</evidence>
<dbReference type="InterPro" id="IPR045584">
    <property type="entry name" value="Pilin-like"/>
</dbReference>
<dbReference type="InterPro" id="IPR012902">
    <property type="entry name" value="N_methyl_site"/>
</dbReference>
<accession>A0A5C5YUA6</accession>
<organism evidence="2 3">
    <name type="scientific">Posidoniimonas polymericola</name>
    <dbReference type="NCBI Taxonomy" id="2528002"/>
    <lineage>
        <taxon>Bacteria</taxon>
        <taxon>Pseudomonadati</taxon>
        <taxon>Planctomycetota</taxon>
        <taxon>Planctomycetia</taxon>
        <taxon>Pirellulales</taxon>
        <taxon>Lacipirellulaceae</taxon>
        <taxon>Posidoniimonas</taxon>
    </lineage>
</organism>
<dbReference type="SUPFAM" id="SSF54523">
    <property type="entry name" value="Pili subunits"/>
    <property type="match status" value="1"/>
</dbReference>
<dbReference type="RefSeq" id="WP_231956345.1">
    <property type="nucleotide sequence ID" value="NZ_SJPO01000002.1"/>
</dbReference>
<dbReference type="Pfam" id="PF07963">
    <property type="entry name" value="N_methyl"/>
    <property type="match status" value="1"/>
</dbReference>
<dbReference type="EMBL" id="SJPO01000002">
    <property type="protein sequence ID" value="TWT78564.1"/>
    <property type="molecule type" value="Genomic_DNA"/>
</dbReference>
<comment type="caution">
    <text evidence="2">The sequence shown here is derived from an EMBL/GenBank/DDBJ whole genome shotgun (WGS) entry which is preliminary data.</text>
</comment>
<keyword evidence="1" id="KW-0472">Membrane</keyword>
<dbReference type="Proteomes" id="UP000318478">
    <property type="component" value="Unassembled WGS sequence"/>
</dbReference>
<gene>
    <name evidence="2" type="ORF">Pla123a_13570</name>
</gene>
<keyword evidence="1" id="KW-1133">Transmembrane helix</keyword>
<feature type="transmembrane region" description="Helical" evidence="1">
    <location>
        <begin position="330"/>
        <end position="350"/>
    </location>
</feature>
<reference evidence="2 3" key="1">
    <citation type="submission" date="2019-02" db="EMBL/GenBank/DDBJ databases">
        <title>Deep-cultivation of Planctomycetes and their phenomic and genomic characterization uncovers novel biology.</title>
        <authorList>
            <person name="Wiegand S."/>
            <person name="Jogler M."/>
            <person name="Boedeker C."/>
            <person name="Pinto D."/>
            <person name="Vollmers J."/>
            <person name="Rivas-Marin E."/>
            <person name="Kohn T."/>
            <person name="Peeters S.H."/>
            <person name="Heuer A."/>
            <person name="Rast P."/>
            <person name="Oberbeckmann S."/>
            <person name="Bunk B."/>
            <person name="Jeske O."/>
            <person name="Meyerdierks A."/>
            <person name="Storesund J.E."/>
            <person name="Kallscheuer N."/>
            <person name="Luecker S."/>
            <person name="Lage O.M."/>
            <person name="Pohl T."/>
            <person name="Merkel B.J."/>
            <person name="Hornburger P."/>
            <person name="Mueller R.-W."/>
            <person name="Bruemmer F."/>
            <person name="Labrenz M."/>
            <person name="Spormann A.M."/>
            <person name="Op Den Camp H."/>
            <person name="Overmann J."/>
            <person name="Amann R."/>
            <person name="Jetten M.S.M."/>
            <person name="Mascher T."/>
            <person name="Medema M.H."/>
            <person name="Devos D.P."/>
            <person name="Kaster A.-K."/>
            <person name="Ovreas L."/>
            <person name="Rohde M."/>
            <person name="Galperin M.Y."/>
            <person name="Jogler C."/>
        </authorList>
    </citation>
    <scope>NUCLEOTIDE SEQUENCE [LARGE SCALE GENOMIC DNA]</scope>
    <source>
        <strain evidence="2 3">Pla123a</strain>
    </source>
</reference>
<feature type="transmembrane region" description="Helical" evidence="1">
    <location>
        <begin position="299"/>
        <end position="318"/>
    </location>
</feature>
<protein>
    <recommendedName>
        <fullName evidence="4">Major pilin subunit</fullName>
    </recommendedName>
</protein>
<sequence length="392" mass="41426">MRAAGRRAFTLVELLVVVAIMATLIALLLPAVQSAREAAKYSSLRAEDRAAVAEAAPPEPAAEAAPAALVSAFEADVVLTPRLSAGTATPESIYESRFAGVITAAGGEAPGKCRIELPLPPRVISLADLRVESDGAAVGRVEIADGRLRWTGELPAEPTPLSVTYSAVGKGLFELPVASTGVLDRYRVSLAARGSDVRLLELSLQPTSVQRSAGTNYRWDYERLLFGRPVRIDVLGIAPIDRLGELTWLGPLSVVVFGMAVGLVVQANPTPVFDRWMLLLTIGAFAGAYPLMYFSQEYVTLPAAVLASAGFTILIILLRTVTLIGVWRGTLGIFVPGATIMGVALGAAIWPQSQGILLTVLTLGCFIGAMMLMPRVTANANWPWTEAGTHAG</sequence>
<keyword evidence="1" id="KW-0812">Transmembrane</keyword>
<keyword evidence="3" id="KW-1185">Reference proteome</keyword>
<dbReference type="Gene3D" id="3.30.700.10">
    <property type="entry name" value="Glycoprotein, Type 4 Pilin"/>
    <property type="match status" value="1"/>
</dbReference>
<feature type="transmembrane region" description="Helical" evidence="1">
    <location>
        <begin position="276"/>
        <end position="293"/>
    </location>
</feature>
<name>A0A5C5YUA6_9BACT</name>
<evidence type="ECO:0008006" key="4">
    <source>
        <dbReference type="Google" id="ProtNLM"/>
    </source>
</evidence>
<feature type="transmembrane region" description="Helical" evidence="1">
    <location>
        <begin position="246"/>
        <end position="264"/>
    </location>
</feature>
<proteinExistence type="predicted"/>